<evidence type="ECO:0000313" key="2">
    <source>
        <dbReference type="EnsemblPlants" id="OPUNC06G08760.1"/>
    </source>
</evidence>
<dbReference type="HOGENOM" id="CLU_2642358_0_0_1"/>
<accession>A0A0E0L9W0</accession>
<name>A0A0E0L9W0_ORYPU</name>
<dbReference type="Proteomes" id="UP000026962">
    <property type="component" value="Chromosome 6"/>
</dbReference>
<organism evidence="2">
    <name type="scientific">Oryza punctata</name>
    <name type="common">Red rice</name>
    <dbReference type="NCBI Taxonomy" id="4537"/>
    <lineage>
        <taxon>Eukaryota</taxon>
        <taxon>Viridiplantae</taxon>
        <taxon>Streptophyta</taxon>
        <taxon>Embryophyta</taxon>
        <taxon>Tracheophyta</taxon>
        <taxon>Spermatophyta</taxon>
        <taxon>Magnoliopsida</taxon>
        <taxon>Liliopsida</taxon>
        <taxon>Poales</taxon>
        <taxon>Poaceae</taxon>
        <taxon>BOP clade</taxon>
        <taxon>Oryzoideae</taxon>
        <taxon>Oryzeae</taxon>
        <taxon>Oryzinae</taxon>
        <taxon>Oryza</taxon>
    </lineage>
</organism>
<dbReference type="EnsemblPlants" id="OPUNC06G08760.1">
    <property type="protein sequence ID" value="OPUNC06G08760.1"/>
    <property type="gene ID" value="OPUNC06G08760"/>
</dbReference>
<evidence type="ECO:0000313" key="3">
    <source>
        <dbReference type="Proteomes" id="UP000026962"/>
    </source>
</evidence>
<feature type="region of interest" description="Disordered" evidence="1">
    <location>
        <begin position="1"/>
        <end position="64"/>
    </location>
</feature>
<feature type="compositionally biased region" description="Acidic residues" evidence="1">
    <location>
        <begin position="25"/>
        <end position="39"/>
    </location>
</feature>
<proteinExistence type="predicted"/>
<dbReference type="Gramene" id="OPUNC06G08760.1">
    <property type="protein sequence ID" value="OPUNC06G08760.1"/>
    <property type="gene ID" value="OPUNC06G08760"/>
</dbReference>
<keyword evidence="3" id="KW-1185">Reference proteome</keyword>
<evidence type="ECO:0000256" key="1">
    <source>
        <dbReference type="SAM" id="MobiDB-lite"/>
    </source>
</evidence>
<reference evidence="2" key="1">
    <citation type="submission" date="2015-04" db="UniProtKB">
        <authorList>
            <consortium name="EnsemblPlants"/>
        </authorList>
    </citation>
    <scope>IDENTIFICATION</scope>
</reference>
<reference evidence="2" key="2">
    <citation type="submission" date="2018-05" db="EMBL/GenBank/DDBJ databases">
        <title>OpunRS2 (Oryza punctata Reference Sequence Version 2).</title>
        <authorList>
            <person name="Zhang J."/>
            <person name="Kudrna D."/>
            <person name="Lee S."/>
            <person name="Talag J."/>
            <person name="Welchert J."/>
            <person name="Wing R.A."/>
        </authorList>
    </citation>
    <scope>NUCLEOTIDE SEQUENCE [LARGE SCALE GENOMIC DNA]</scope>
</reference>
<dbReference type="AlphaFoldDB" id="A0A0E0L9W0"/>
<sequence length="77" mass="8285">MGTEKIAAIVQASQPTVEAQKNVDELQDSDNDEPDEDDAYSSPSDPCPSPKGRKKEADGGEVDEDYVPLKKVACFAN</sequence>
<protein>
    <submittedName>
        <fullName evidence="2">Uncharacterized protein</fullName>
    </submittedName>
</protein>